<accession>A0A6P4I1Q8</accession>
<dbReference type="AlphaFoldDB" id="A0A6P4I1Q8"/>
<dbReference type="GO" id="GO:0062129">
    <property type="term" value="C:chitin-based extracellular matrix"/>
    <property type="evidence" value="ECO:0007669"/>
    <property type="project" value="TreeGrafter"/>
</dbReference>
<sequence length="103" mass="10957">MKCILVFACLSLALCLAAPAPEAEIVNLASEVNADSYNYNFETSDGTKQEQHGSLKNLGPEEDALQVAGSFSYVGDDGQTYSITYVADENGFQPQGAHIPQAP</sequence>
<name>A0A6P4I1Q8_DROKI</name>
<organism evidence="4 5">
    <name type="scientific">Drosophila kikkawai</name>
    <name type="common">Fruit fly</name>
    <dbReference type="NCBI Taxonomy" id="30033"/>
    <lineage>
        <taxon>Eukaryota</taxon>
        <taxon>Metazoa</taxon>
        <taxon>Ecdysozoa</taxon>
        <taxon>Arthropoda</taxon>
        <taxon>Hexapoda</taxon>
        <taxon>Insecta</taxon>
        <taxon>Pterygota</taxon>
        <taxon>Neoptera</taxon>
        <taxon>Endopterygota</taxon>
        <taxon>Diptera</taxon>
        <taxon>Brachycera</taxon>
        <taxon>Muscomorpha</taxon>
        <taxon>Ephydroidea</taxon>
        <taxon>Drosophilidae</taxon>
        <taxon>Drosophila</taxon>
        <taxon>Sophophora</taxon>
    </lineage>
</organism>
<dbReference type="PRINTS" id="PR00947">
    <property type="entry name" value="CUTICLE"/>
</dbReference>
<dbReference type="InterPro" id="IPR050468">
    <property type="entry name" value="Cuticle_Struct_Prot"/>
</dbReference>
<dbReference type="Pfam" id="PF00379">
    <property type="entry name" value="Chitin_bind_4"/>
    <property type="match status" value="1"/>
</dbReference>
<evidence type="ECO:0000313" key="5">
    <source>
        <dbReference type="RefSeq" id="XP_017017884.1"/>
    </source>
</evidence>
<evidence type="ECO:0000256" key="1">
    <source>
        <dbReference type="ARBA" id="ARBA00022460"/>
    </source>
</evidence>
<evidence type="ECO:0000313" key="4">
    <source>
        <dbReference type="Proteomes" id="UP001652661"/>
    </source>
</evidence>
<protein>
    <submittedName>
        <fullName evidence="5">Larval cuticle protein 65Ag1</fullName>
    </submittedName>
</protein>
<reference evidence="5" key="1">
    <citation type="submission" date="2025-08" db="UniProtKB">
        <authorList>
            <consortium name="RefSeq"/>
        </authorList>
    </citation>
    <scope>IDENTIFICATION</scope>
    <source>
        <strain evidence="5">14028-0561.14</strain>
        <tissue evidence="5">Whole fly</tissue>
    </source>
</reference>
<dbReference type="InterPro" id="IPR031311">
    <property type="entry name" value="CHIT_BIND_RR_consensus"/>
</dbReference>
<gene>
    <name evidence="5" type="primary">Lcp65Aa</name>
</gene>
<dbReference type="Proteomes" id="UP001652661">
    <property type="component" value="Chromosome 3L"/>
</dbReference>
<dbReference type="PANTHER" id="PTHR10380:SF218">
    <property type="entry name" value="ADULT CUTICLE PROTEIN 65AA-RELATED"/>
    <property type="match status" value="1"/>
</dbReference>
<keyword evidence="4" id="KW-1185">Reference proteome</keyword>
<evidence type="ECO:0000256" key="2">
    <source>
        <dbReference type="PROSITE-ProRule" id="PRU00497"/>
    </source>
</evidence>
<evidence type="ECO:0000256" key="3">
    <source>
        <dbReference type="SAM" id="SignalP"/>
    </source>
</evidence>
<dbReference type="PROSITE" id="PS00233">
    <property type="entry name" value="CHIT_BIND_RR_1"/>
    <property type="match status" value="1"/>
</dbReference>
<feature type="signal peptide" evidence="3">
    <location>
        <begin position="1"/>
        <end position="17"/>
    </location>
</feature>
<keyword evidence="3" id="KW-0732">Signal</keyword>
<dbReference type="RefSeq" id="XP_017017884.1">
    <property type="nucleotide sequence ID" value="XM_017162395.2"/>
</dbReference>
<dbReference type="PANTHER" id="PTHR10380">
    <property type="entry name" value="CUTICLE PROTEIN"/>
    <property type="match status" value="1"/>
</dbReference>
<keyword evidence="1 2" id="KW-0193">Cuticle</keyword>
<dbReference type="InterPro" id="IPR000618">
    <property type="entry name" value="Insect_cuticle"/>
</dbReference>
<dbReference type="GO" id="GO:0008010">
    <property type="term" value="F:structural constituent of chitin-based larval cuticle"/>
    <property type="evidence" value="ECO:0007669"/>
    <property type="project" value="TreeGrafter"/>
</dbReference>
<dbReference type="OrthoDB" id="7255276at2759"/>
<feature type="chain" id="PRO_5027798767" evidence="3">
    <location>
        <begin position="18"/>
        <end position="103"/>
    </location>
</feature>
<dbReference type="PROSITE" id="PS51155">
    <property type="entry name" value="CHIT_BIND_RR_2"/>
    <property type="match status" value="1"/>
</dbReference>
<proteinExistence type="predicted"/>